<dbReference type="EMBL" id="JACJQY010000044">
    <property type="protein sequence ID" value="MBD2319186.1"/>
    <property type="molecule type" value="Genomic_DNA"/>
</dbReference>
<dbReference type="PROSITE" id="PS50851">
    <property type="entry name" value="CHEW"/>
    <property type="match status" value="1"/>
</dbReference>
<dbReference type="Gene3D" id="2.40.50.180">
    <property type="entry name" value="CheA-289, Domain 4"/>
    <property type="match status" value="1"/>
</dbReference>
<dbReference type="InterPro" id="IPR002545">
    <property type="entry name" value="CheW-lke_dom"/>
</dbReference>
<dbReference type="Pfam" id="PF01584">
    <property type="entry name" value="CheW"/>
    <property type="match status" value="1"/>
</dbReference>
<dbReference type="SUPFAM" id="SSF50341">
    <property type="entry name" value="CheW-like"/>
    <property type="match status" value="1"/>
</dbReference>
<accession>A0ABR8CHE7</accession>
<comment type="caution">
    <text evidence="2">The sequence shown here is derived from an EMBL/GenBank/DDBJ whole genome shotgun (WGS) entry which is preliminary data.</text>
</comment>
<name>A0ABR8CHE7_9CYAN</name>
<dbReference type="SMART" id="SM00260">
    <property type="entry name" value="CheW"/>
    <property type="match status" value="1"/>
</dbReference>
<protein>
    <submittedName>
        <fullName evidence="2">Chemotaxis protein CheW</fullName>
    </submittedName>
</protein>
<organism evidence="2 3">
    <name type="scientific">Phormidium tenue FACHB-1050</name>
    <dbReference type="NCBI Taxonomy" id="2692857"/>
    <lineage>
        <taxon>Bacteria</taxon>
        <taxon>Bacillati</taxon>
        <taxon>Cyanobacteriota</taxon>
        <taxon>Cyanophyceae</taxon>
        <taxon>Oscillatoriophycideae</taxon>
        <taxon>Oscillatoriales</taxon>
        <taxon>Oscillatoriaceae</taxon>
        <taxon>Phormidium</taxon>
    </lineage>
</organism>
<evidence type="ECO:0000259" key="1">
    <source>
        <dbReference type="PROSITE" id="PS50851"/>
    </source>
</evidence>
<proteinExistence type="predicted"/>
<dbReference type="InterPro" id="IPR036061">
    <property type="entry name" value="CheW-like_dom_sf"/>
</dbReference>
<sequence length="170" mass="18895">MIDLMIELQAEEIQASVDLPYLTLQLDQEITVAVQLKFVRETLVLATNRFTQMPNVHPCLMGLVEHRSNVFWVLDLPQLLGFTPLDSTALETHIAILQIGGSFLGLGVYRIGRVIRFAETAIVSPQDSPQSKNPAETVPFLHGWLIQAEGNQNNLYVLDAEAIASHSFTV</sequence>
<reference evidence="2 3" key="1">
    <citation type="journal article" date="2020" name="ISME J.">
        <title>Comparative genomics reveals insights into cyanobacterial evolution and habitat adaptation.</title>
        <authorList>
            <person name="Chen M.Y."/>
            <person name="Teng W.K."/>
            <person name="Zhao L."/>
            <person name="Hu C.X."/>
            <person name="Zhou Y.K."/>
            <person name="Han B.P."/>
            <person name="Song L.R."/>
            <person name="Shu W.S."/>
        </authorList>
    </citation>
    <scope>NUCLEOTIDE SEQUENCE [LARGE SCALE GENOMIC DNA]</scope>
    <source>
        <strain evidence="2 3">FACHB-1050</strain>
    </source>
</reference>
<gene>
    <name evidence="2" type="ORF">H6G05_20370</name>
</gene>
<dbReference type="RefSeq" id="WP_190580892.1">
    <property type="nucleotide sequence ID" value="NZ_CAWPQU010000039.1"/>
</dbReference>
<feature type="domain" description="CheW-like" evidence="1">
    <location>
        <begin position="18"/>
        <end position="169"/>
    </location>
</feature>
<dbReference type="Proteomes" id="UP000618445">
    <property type="component" value="Unassembled WGS sequence"/>
</dbReference>
<keyword evidence="3" id="KW-1185">Reference proteome</keyword>
<evidence type="ECO:0000313" key="3">
    <source>
        <dbReference type="Proteomes" id="UP000618445"/>
    </source>
</evidence>
<evidence type="ECO:0000313" key="2">
    <source>
        <dbReference type="EMBL" id="MBD2319186.1"/>
    </source>
</evidence>